<evidence type="ECO:0008006" key="2">
    <source>
        <dbReference type="Google" id="ProtNLM"/>
    </source>
</evidence>
<evidence type="ECO:0000313" key="1">
    <source>
        <dbReference type="EMBL" id="ASN69466.1"/>
    </source>
</evidence>
<reference evidence="1" key="1">
    <citation type="submission" date="2017-06" db="EMBL/GenBank/DDBJ databases">
        <title>Novel phages from South African skin metaviromes.</title>
        <authorList>
            <person name="van Zyl L.J."/>
            <person name="Abrahams Y."/>
            <person name="Stander E.A."/>
            <person name="Kirby B.M."/>
            <person name="Clavaud C."/>
            <person name="Farcet C."/>
            <person name="Breton L."/>
            <person name="Trindade M.I."/>
        </authorList>
    </citation>
    <scope>NUCLEOTIDE SEQUENCE</scope>
</reference>
<dbReference type="EMBL" id="MF417891">
    <property type="protein sequence ID" value="ASN69466.1"/>
    <property type="molecule type" value="Genomic_DNA"/>
</dbReference>
<gene>
    <name evidence="1" type="ORF">10S13_2</name>
</gene>
<proteinExistence type="predicted"/>
<protein>
    <recommendedName>
        <fullName evidence="2">Transcriptional regulator</fullName>
    </recommendedName>
</protein>
<organism evidence="1">
    <name type="scientific">uncultured Caudovirales phage</name>
    <dbReference type="NCBI Taxonomy" id="2100421"/>
    <lineage>
        <taxon>Viruses</taxon>
        <taxon>Duplodnaviria</taxon>
        <taxon>Heunggongvirae</taxon>
        <taxon>Uroviricota</taxon>
        <taxon>Caudoviricetes</taxon>
        <taxon>Peduoviridae</taxon>
        <taxon>Maltschvirus</taxon>
        <taxon>Maltschvirus maltsch</taxon>
    </lineage>
</organism>
<name>A0A2H4JAD5_9CAUD</name>
<dbReference type="NCBIfam" id="TIGR01636">
    <property type="entry name" value="phage_rinA"/>
    <property type="match status" value="1"/>
</dbReference>
<dbReference type="InterPro" id="IPR006523">
    <property type="entry name" value="RinA"/>
</dbReference>
<sequence>MKLSKLDLKKIEEYWENYNEMKGQLAYRRYELLYQPQDTNIGGGKTNIVSSPIEREVVKLHEDDLYANLSKTISAIEDIYRCATYEQQEIVKFRYWDKDSLTYEWEDIAHELTKQRDDDKVISVYSVLRLRRKLMEETARKIGYIHFK</sequence>
<accession>A0A2H4JAD5</accession>